<feature type="compositionally biased region" description="Polar residues" evidence="1">
    <location>
        <begin position="22"/>
        <end position="47"/>
    </location>
</feature>
<organism evidence="2">
    <name type="scientific">Arundo donax</name>
    <name type="common">Giant reed</name>
    <name type="synonym">Donax arundinaceus</name>
    <dbReference type="NCBI Taxonomy" id="35708"/>
    <lineage>
        <taxon>Eukaryota</taxon>
        <taxon>Viridiplantae</taxon>
        <taxon>Streptophyta</taxon>
        <taxon>Embryophyta</taxon>
        <taxon>Tracheophyta</taxon>
        <taxon>Spermatophyta</taxon>
        <taxon>Magnoliopsida</taxon>
        <taxon>Liliopsida</taxon>
        <taxon>Poales</taxon>
        <taxon>Poaceae</taxon>
        <taxon>PACMAD clade</taxon>
        <taxon>Arundinoideae</taxon>
        <taxon>Arundineae</taxon>
        <taxon>Arundo</taxon>
    </lineage>
</organism>
<reference evidence="2" key="1">
    <citation type="submission" date="2014-09" db="EMBL/GenBank/DDBJ databases">
        <authorList>
            <person name="Magalhaes I.L.F."/>
            <person name="Oliveira U."/>
            <person name="Santos F.R."/>
            <person name="Vidigal T.H.D.A."/>
            <person name="Brescovit A.D."/>
            <person name="Santos A.J."/>
        </authorList>
    </citation>
    <scope>NUCLEOTIDE SEQUENCE</scope>
    <source>
        <tissue evidence="2">Shoot tissue taken approximately 20 cm above the soil surface</tissue>
    </source>
</reference>
<dbReference type="EMBL" id="GBRH01219579">
    <property type="protein sequence ID" value="JAD78316.1"/>
    <property type="molecule type" value="Transcribed_RNA"/>
</dbReference>
<dbReference type="AlphaFoldDB" id="A0A0A9CRS9"/>
<protein>
    <submittedName>
        <fullName evidence="2">Uncharacterized protein</fullName>
    </submittedName>
</protein>
<proteinExistence type="predicted"/>
<evidence type="ECO:0000313" key="2">
    <source>
        <dbReference type="EMBL" id="JAD78316.1"/>
    </source>
</evidence>
<feature type="compositionally biased region" description="Low complexity" evidence="1">
    <location>
        <begin position="1"/>
        <end position="15"/>
    </location>
</feature>
<evidence type="ECO:0000256" key="1">
    <source>
        <dbReference type="SAM" id="MobiDB-lite"/>
    </source>
</evidence>
<reference evidence="2" key="2">
    <citation type="journal article" date="2015" name="Data Brief">
        <title>Shoot transcriptome of the giant reed, Arundo donax.</title>
        <authorList>
            <person name="Barrero R.A."/>
            <person name="Guerrero F.D."/>
            <person name="Moolhuijzen P."/>
            <person name="Goolsby J.A."/>
            <person name="Tidwell J."/>
            <person name="Bellgard S.E."/>
            <person name="Bellgard M.I."/>
        </authorList>
    </citation>
    <scope>NUCLEOTIDE SEQUENCE</scope>
    <source>
        <tissue evidence="2">Shoot tissue taken approximately 20 cm above the soil surface</tissue>
    </source>
</reference>
<sequence>MGSRNPSAAAASLLPCPGRSSDAATDGSSRWSPCSSCERGSTGTPRTEPSHSGRRACTPPTPWISSCACT</sequence>
<feature type="region of interest" description="Disordered" evidence="1">
    <location>
        <begin position="1"/>
        <end position="61"/>
    </location>
</feature>
<accession>A0A0A9CRS9</accession>
<name>A0A0A9CRS9_ARUDO</name>